<dbReference type="InterPro" id="IPR000192">
    <property type="entry name" value="Aminotrans_V_dom"/>
</dbReference>
<keyword evidence="7" id="KW-0663">Pyridoxal phosphate</keyword>
<dbReference type="SUPFAM" id="SSF53383">
    <property type="entry name" value="PLP-dependent transferases"/>
    <property type="match status" value="1"/>
</dbReference>
<evidence type="ECO:0000256" key="6">
    <source>
        <dbReference type="ARBA" id="ARBA00022723"/>
    </source>
</evidence>
<evidence type="ECO:0000259" key="14">
    <source>
        <dbReference type="Pfam" id="PF00266"/>
    </source>
</evidence>
<dbReference type="Gene3D" id="3.90.1150.10">
    <property type="entry name" value="Aspartate Aminotransferase, domain 1"/>
    <property type="match status" value="1"/>
</dbReference>
<dbReference type="Gene3D" id="3.40.640.10">
    <property type="entry name" value="Type I PLP-dependent aspartate aminotransferase-like (Major domain)"/>
    <property type="match status" value="1"/>
</dbReference>
<dbReference type="RefSeq" id="WP_095504304.1">
    <property type="nucleotide sequence ID" value="NZ_BSNC01000005.1"/>
</dbReference>
<dbReference type="Proteomes" id="UP001161422">
    <property type="component" value="Unassembled WGS sequence"/>
</dbReference>
<keyword evidence="16" id="KW-1185">Reference proteome</keyword>
<reference evidence="15" key="1">
    <citation type="journal article" date="2014" name="Int. J. Syst. Evol. Microbiol.">
        <title>Complete genome sequence of Corynebacterium casei LMG S-19264T (=DSM 44701T), isolated from a smear-ripened cheese.</title>
        <authorList>
            <consortium name="US DOE Joint Genome Institute (JGI-PGF)"/>
            <person name="Walter F."/>
            <person name="Albersmeier A."/>
            <person name="Kalinowski J."/>
            <person name="Ruckert C."/>
        </authorList>
    </citation>
    <scope>NUCLEOTIDE SEQUENCE</scope>
    <source>
        <strain evidence="15">NBRC 101628</strain>
    </source>
</reference>
<keyword evidence="6" id="KW-0479">Metal-binding</keyword>
<organism evidence="15 16">
    <name type="scientific">Paraferrimonas sedimenticola</name>
    <dbReference type="NCBI Taxonomy" id="375674"/>
    <lineage>
        <taxon>Bacteria</taxon>
        <taxon>Pseudomonadati</taxon>
        <taxon>Pseudomonadota</taxon>
        <taxon>Gammaproteobacteria</taxon>
        <taxon>Alteromonadales</taxon>
        <taxon>Ferrimonadaceae</taxon>
        <taxon>Paraferrimonas</taxon>
    </lineage>
</organism>
<proteinExistence type="inferred from homology"/>
<dbReference type="GO" id="GO:0046872">
    <property type="term" value="F:metal ion binding"/>
    <property type="evidence" value="ECO:0007669"/>
    <property type="project" value="UniProtKB-KW"/>
</dbReference>
<dbReference type="InterPro" id="IPR015421">
    <property type="entry name" value="PyrdxlP-dep_Trfase_major"/>
</dbReference>
<evidence type="ECO:0000256" key="3">
    <source>
        <dbReference type="ARBA" id="ARBA00006490"/>
    </source>
</evidence>
<evidence type="ECO:0000313" key="16">
    <source>
        <dbReference type="Proteomes" id="UP001161422"/>
    </source>
</evidence>
<evidence type="ECO:0000256" key="8">
    <source>
        <dbReference type="ARBA" id="ARBA00023004"/>
    </source>
</evidence>
<evidence type="ECO:0000256" key="12">
    <source>
        <dbReference type="ARBA" id="ARBA00050776"/>
    </source>
</evidence>
<evidence type="ECO:0000256" key="10">
    <source>
        <dbReference type="ARBA" id="ARBA00023231"/>
    </source>
</evidence>
<evidence type="ECO:0000256" key="7">
    <source>
        <dbReference type="ARBA" id="ARBA00022898"/>
    </source>
</evidence>
<dbReference type="InterPro" id="IPR020578">
    <property type="entry name" value="Aminotrans_V_PyrdxlP_BS"/>
</dbReference>
<dbReference type="Gene3D" id="1.10.260.50">
    <property type="match status" value="1"/>
</dbReference>
<keyword evidence="9" id="KW-0411">Iron-sulfur</keyword>
<dbReference type="InterPro" id="IPR015422">
    <property type="entry name" value="PyrdxlP-dep_Trfase_small"/>
</dbReference>
<evidence type="ECO:0000256" key="11">
    <source>
        <dbReference type="ARBA" id="ARBA00031911"/>
    </source>
</evidence>
<dbReference type="PANTHER" id="PTHR11601">
    <property type="entry name" value="CYSTEINE DESULFURYLASE FAMILY MEMBER"/>
    <property type="match status" value="1"/>
</dbReference>
<evidence type="ECO:0000256" key="2">
    <source>
        <dbReference type="ARBA" id="ARBA00003120"/>
    </source>
</evidence>
<dbReference type="EMBL" id="BSNC01000005">
    <property type="protein sequence ID" value="GLP96998.1"/>
    <property type="molecule type" value="Genomic_DNA"/>
</dbReference>
<gene>
    <name evidence="15" type="ORF">GCM10007895_23040</name>
</gene>
<evidence type="ECO:0000256" key="4">
    <source>
        <dbReference type="ARBA" id="ARBA00012239"/>
    </source>
</evidence>
<dbReference type="GO" id="GO:0031071">
    <property type="term" value="F:cysteine desulfurase activity"/>
    <property type="evidence" value="ECO:0007669"/>
    <property type="project" value="UniProtKB-EC"/>
</dbReference>
<comment type="catalytic activity">
    <reaction evidence="12">
        <text>(sulfur carrier)-H + L-cysteine = (sulfur carrier)-SH + L-alanine</text>
        <dbReference type="Rhea" id="RHEA:43892"/>
        <dbReference type="Rhea" id="RHEA-COMP:14737"/>
        <dbReference type="Rhea" id="RHEA-COMP:14739"/>
        <dbReference type="ChEBI" id="CHEBI:29917"/>
        <dbReference type="ChEBI" id="CHEBI:35235"/>
        <dbReference type="ChEBI" id="CHEBI:57972"/>
        <dbReference type="ChEBI" id="CHEBI:64428"/>
        <dbReference type="EC" id="2.8.1.7"/>
    </reaction>
</comment>
<feature type="domain" description="Aminotransferase class V" evidence="14">
    <location>
        <begin position="3"/>
        <end position="347"/>
    </location>
</feature>
<dbReference type="FunFam" id="3.40.640.10:FF:000084">
    <property type="entry name" value="IscS-like cysteine desulfurase"/>
    <property type="match status" value="1"/>
</dbReference>
<comment type="similarity">
    <text evidence="3">Belongs to the class-V pyridoxal-phosphate-dependent aminotransferase family. NifS/IscS subfamily.</text>
</comment>
<dbReference type="PIRSF" id="PIRSF005572">
    <property type="entry name" value="NifS"/>
    <property type="match status" value="1"/>
</dbReference>
<dbReference type="EC" id="2.8.1.7" evidence="4"/>
<keyword evidence="8" id="KW-0408">Iron</keyword>
<evidence type="ECO:0000256" key="13">
    <source>
        <dbReference type="RuleBase" id="RU004504"/>
    </source>
</evidence>
<protein>
    <recommendedName>
        <fullName evidence="4">cysteine desulfurase</fullName>
        <ecNumber evidence="4">2.8.1.7</ecNumber>
    </recommendedName>
    <alternativeName>
        <fullName evidence="11">Nitrogenase metalloclusters biosynthesis protein NifS</fullName>
    </alternativeName>
</protein>
<evidence type="ECO:0000256" key="5">
    <source>
        <dbReference type="ARBA" id="ARBA00022679"/>
    </source>
</evidence>
<reference evidence="15" key="2">
    <citation type="submission" date="2023-01" db="EMBL/GenBank/DDBJ databases">
        <title>Draft genome sequence of Paraferrimonas sedimenticola strain NBRC 101628.</title>
        <authorList>
            <person name="Sun Q."/>
            <person name="Mori K."/>
        </authorList>
    </citation>
    <scope>NUCLEOTIDE SEQUENCE</scope>
    <source>
        <strain evidence="15">NBRC 101628</strain>
    </source>
</reference>
<evidence type="ECO:0000313" key="15">
    <source>
        <dbReference type="EMBL" id="GLP96998.1"/>
    </source>
</evidence>
<comment type="function">
    <text evidence="2">Catalyzes the removal of elemental sulfur atoms from cysteine to produce alanine. Seems to participate in the biosynthesis of the nitrogenase metalloclusters by providing the inorganic sulfur required for the Fe-S core formation.</text>
</comment>
<dbReference type="PROSITE" id="PS00595">
    <property type="entry name" value="AA_TRANSFER_CLASS_5"/>
    <property type="match status" value="1"/>
</dbReference>
<dbReference type="Pfam" id="PF00266">
    <property type="entry name" value="Aminotran_5"/>
    <property type="match status" value="1"/>
</dbReference>
<evidence type="ECO:0000256" key="1">
    <source>
        <dbReference type="ARBA" id="ARBA00001933"/>
    </source>
</evidence>
<evidence type="ECO:0000256" key="9">
    <source>
        <dbReference type="ARBA" id="ARBA00023014"/>
    </source>
</evidence>
<name>A0AA37RXQ9_9GAMM</name>
<dbReference type="GO" id="GO:0051536">
    <property type="term" value="F:iron-sulfur cluster binding"/>
    <property type="evidence" value="ECO:0007669"/>
    <property type="project" value="UniProtKB-KW"/>
</dbReference>
<keyword evidence="5" id="KW-0808">Transferase</keyword>
<dbReference type="InterPro" id="IPR015424">
    <property type="entry name" value="PyrdxlP-dep_Trfase"/>
</dbReference>
<keyword evidence="10" id="KW-0535">Nitrogen fixation</keyword>
<dbReference type="AlphaFoldDB" id="A0AA37RXQ9"/>
<comment type="cofactor">
    <cofactor evidence="1 13">
        <name>pyridoxal 5'-phosphate</name>
        <dbReference type="ChEBI" id="CHEBI:597326"/>
    </cofactor>
</comment>
<comment type="caution">
    <text evidence="15">The sequence shown here is derived from an EMBL/GenBank/DDBJ whole genome shotgun (WGS) entry which is preliminary data.</text>
</comment>
<sequence length="371" mass="40414">MLYLDYLASTPLLPQVQKDMQKAWEETYANPSSNHTCGLKAAELIDQCKETIADEIGAYPSEIIFTSGATEANNFAIKGLAFALGKTNKHIVTSAIEHKCVLEICSFLETQGFEVTYVKPTADGIVTTEAVAAAIRPDTILVSIMHVNNELGTINPIQEIGELCLEKDIAFHTDAAQSFKKLPIDVLDMNLHAMSVSAHKFGGPKGIGFCFLRDAKTTTVEPLIHGAGQQMGLRGGTVATPLIVGLNSAVQNYQYDEALYKVIKVDLIKQLQSSGTCFKINGINALPNVMNLRFFDSKMVNDILSSQKYCVSQGSACSSKEITPSHVLQAIGLNAPEARNCIRLSFSDESVINLFKDFELKDTYVNAAYTT</sequence>
<dbReference type="PANTHER" id="PTHR11601:SF34">
    <property type="entry name" value="CYSTEINE DESULFURASE"/>
    <property type="match status" value="1"/>
</dbReference>
<accession>A0AA37RXQ9</accession>
<dbReference type="InterPro" id="IPR016454">
    <property type="entry name" value="Cysteine_dSase"/>
</dbReference>